<evidence type="ECO:0000259" key="2">
    <source>
        <dbReference type="Pfam" id="PF05678"/>
    </source>
</evidence>
<reference evidence="3 4" key="1">
    <citation type="journal article" date="2020" name="bioRxiv">
        <title>Sequence and annotation of 42 cannabis genomes reveals extensive copy number variation in cannabinoid synthesis and pathogen resistance genes.</title>
        <authorList>
            <person name="Mckernan K.J."/>
            <person name="Helbert Y."/>
            <person name="Kane L.T."/>
            <person name="Ebling H."/>
            <person name="Zhang L."/>
            <person name="Liu B."/>
            <person name="Eaton Z."/>
            <person name="Mclaughlin S."/>
            <person name="Kingan S."/>
            <person name="Baybayan P."/>
            <person name="Concepcion G."/>
            <person name="Jordan M."/>
            <person name="Riva A."/>
            <person name="Barbazuk W."/>
            <person name="Harkins T."/>
        </authorList>
    </citation>
    <scope>NUCLEOTIDE SEQUENCE [LARGE SCALE GENOMIC DNA]</scope>
    <source>
        <strain evidence="4">cv. Jamaican Lion 4</strain>
        <tissue evidence="3">Leaf</tissue>
    </source>
</reference>
<feature type="region of interest" description="Disordered" evidence="1">
    <location>
        <begin position="65"/>
        <end position="101"/>
    </location>
</feature>
<comment type="caution">
    <text evidence="3">The sequence shown here is derived from an EMBL/GenBank/DDBJ whole genome shotgun (WGS) entry which is preliminary data.</text>
</comment>
<feature type="compositionally biased region" description="Polar residues" evidence="1">
    <location>
        <begin position="1"/>
        <end position="15"/>
    </location>
</feature>
<protein>
    <recommendedName>
        <fullName evidence="2">VQ domain-containing protein</fullName>
    </recommendedName>
</protein>
<dbReference type="EMBL" id="JAATIP010000095">
    <property type="protein sequence ID" value="KAF4374446.1"/>
    <property type="molecule type" value="Genomic_DNA"/>
</dbReference>
<accession>A0A7J6FUK5</accession>
<name>A0A7J6FUK5_CANSA</name>
<dbReference type="Pfam" id="PF05678">
    <property type="entry name" value="VQ"/>
    <property type="match status" value="1"/>
</dbReference>
<feature type="compositionally biased region" description="Basic residues" evidence="1">
    <location>
        <begin position="17"/>
        <end position="33"/>
    </location>
</feature>
<dbReference type="AlphaFoldDB" id="A0A7J6FUK5"/>
<evidence type="ECO:0000313" key="3">
    <source>
        <dbReference type="EMBL" id="KAF4374446.1"/>
    </source>
</evidence>
<sequence length="176" mass="19406">MENNIHKLLSSSGTAHQGKKSTKFPNKTKKSINKQKPPVKVVYISNPMKVKTSASEFRALVQELTGQDAEFPDPTKFEAADKEEDYGTEDPTAKMGSEDHDVDLVVESSSTTTTSTTTPTSNNNTASYYEMFDDDVFMPQMMDSLSGIFPSTVWYDSPQVLDVIRSATLDASCDVN</sequence>
<dbReference type="PANTHER" id="PTHR33624">
    <property type="entry name" value="SIGMA FACTOR BINDING PROTEIN 1, CHLOROPLASTIC"/>
    <property type="match status" value="1"/>
</dbReference>
<proteinExistence type="predicted"/>
<evidence type="ECO:0000313" key="4">
    <source>
        <dbReference type="Proteomes" id="UP000525078"/>
    </source>
</evidence>
<dbReference type="InterPro" id="IPR039335">
    <property type="entry name" value="SIB1/2"/>
</dbReference>
<gene>
    <name evidence="3" type="ORF">F8388_015997</name>
</gene>
<dbReference type="Proteomes" id="UP000525078">
    <property type="component" value="Unassembled WGS sequence"/>
</dbReference>
<dbReference type="PANTHER" id="PTHR33624:SF2">
    <property type="entry name" value="SIGMA FACTOR BINDING PROTEIN 1, CHLOROPLASTIC"/>
    <property type="match status" value="1"/>
</dbReference>
<dbReference type="InterPro" id="IPR008889">
    <property type="entry name" value="VQ"/>
</dbReference>
<feature type="domain" description="VQ" evidence="2">
    <location>
        <begin position="44"/>
        <end position="69"/>
    </location>
</feature>
<feature type="region of interest" description="Disordered" evidence="1">
    <location>
        <begin position="1"/>
        <end position="39"/>
    </location>
</feature>
<organism evidence="3 4">
    <name type="scientific">Cannabis sativa</name>
    <name type="common">Hemp</name>
    <name type="synonym">Marijuana</name>
    <dbReference type="NCBI Taxonomy" id="3483"/>
    <lineage>
        <taxon>Eukaryota</taxon>
        <taxon>Viridiplantae</taxon>
        <taxon>Streptophyta</taxon>
        <taxon>Embryophyta</taxon>
        <taxon>Tracheophyta</taxon>
        <taxon>Spermatophyta</taxon>
        <taxon>Magnoliopsida</taxon>
        <taxon>eudicotyledons</taxon>
        <taxon>Gunneridae</taxon>
        <taxon>Pentapetalae</taxon>
        <taxon>rosids</taxon>
        <taxon>fabids</taxon>
        <taxon>Rosales</taxon>
        <taxon>Cannabaceae</taxon>
        <taxon>Cannabis</taxon>
    </lineage>
</organism>
<evidence type="ECO:0000256" key="1">
    <source>
        <dbReference type="SAM" id="MobiDB-lite"/>
    </source>
</evidence>